<accession>A0ABY3RIM0</accession>
<keyword evidence="3" id="KW-1185">Reference proteome</keyword>
<name>A0ABY3RIM0_9BRAD</name>
<keyword evidence="1" id="KW-0812">Transmembrane</keyword>
<organism evidence="2 3">
    <name type="scientific">Bradyrhizobium ontarionense</name>
    <dbReference type="NCBI Taxonomy" id="2898149"/>
    <lineage>
        <taxon>Bacteria</taxon>
        <taxon>Pseudomonadati</taxon>
        <taxon>Pseudomonadota</taxon>
        <taxon>Alphaproteobacteria</taxon>
        <taxon>Hyphomicrobiales</taxon>
        <taxon>Nitrobacteraceae</taxon>
        <taxon>Bradyrhizobium</taxon>
    </lineage>
</organism>
<reference evidence="2" key="1">
    <citation type="journal article" date="2024" name="Antonie Van Leeuwenhoek">
        <title>Bradyrhizobium ontarionense sp. nov., a novel bacterial symbiont isolated from Aeschynomene indica (Indian jointvetch), harbours photosynthesis, nitrogen fixation and nitrous oxide (N2O) reductase genes.</title>
        <authorList>
            <person name="Bromfield E.S.P."/>
            <person name="Cloutier S."/>
        </authorList>
    </citation>
    <scope>NUCLEOTIDE SEQUENCE</scope>
    <source>
        <strain evidence="2">A19</strain>
    </source>
</reference>
<dbReference type="RefSeq" id="WP_231326636.1">
    <property type="nucleotide sequence ID" value="NZ_CP088156.1"/>
</dbReference>
<feature type="transmembrane region" description="Helical" evidence="1">
    <location>
        <begin position="59"/>
        <end position="83"/>
    </location>
</feature>
<protein>
    <submittedName>
        <fullName evidence="2">Uncharacterized protein</fullName>
    </submittedName>
</protein>
<feature type="transmembrane region" description="Helical" evidence="1">
    <location>
        <begin position="26"/>
        <end position="47"/>
    </location>
</feature>
<evidence type="ECO:0000256" key="1">
    <source>
        <dbReference type="SAM" id="Phobius"/>
    </source>
</evidence>
<keyword evidence="1" id="KW-0472">Membrane</keyword>
<evidence type="ECO:0000313" key="2">
    <source>
        <dbReference type="EMBL" id="UFZ07183.1"/>
    </source>
</evidence>
<dbReference type="Proteomes" id="UP001431010">
    <property type="component" value="Chromosome"/>
</dbReference>
<evidence type="ECO:0000313" key="3">
    <source>
        <dbReference type="Proteomes" id="UP001431010"/>
    </source>
</evidence>
<proteinExistence type="predicted"/>
<keyword evidence="1" id="KW-1133">Transmembrane helix</keyword>
<dbReference type="EMBL" id="CP088156">
    <property type="protein sequence ID" value="UFZ07183.1"/>
    <property type="molecule type" value="Genomic_DNA"/>
</dbReference>
<sequence>MIAPQKETVFAAGTTTANARLGVGSWAIIVILVALLGASGFVAYLGWRLGSGVEVTTSGYVSMALGVVLSLAVGFGLMGLVFYSSRGGYDEPPVFITTEGDSESSVGNAGDNK</sequence>
<gene>
    <name evidence="2" type="ORF">LQG66_13130</name>
</gene>